<keyword evidence="1" id="KW-0479">Metal-binding</keyword>
<evidence type="ECO:0000256" key="1">
    <source>
        <dbReference type="PROSITE-ProRule" id="PRU00042"/>
    </source>
</evidence>
<reference evidence="4 5" key="1">
    <citation type="submission" date="2020-06" db="EMBL/GenBank/DDBJ databases">
        <title>The yeast mating-type switching endonuclease HO is a domesticated member of an unorthodox homing genetic element family.</title>
        <authorList>
            <person name="Coughlan A.Y."/>
            <person name="Lombardi L."/>
            <person name="Braun-Galleani S."/>
            <person name="Martos A.R."/>
            <person name="Galeote V."/>
            <person name="Bigey F."/>
            <person name="Dequin S."/>
            <person name="Byrne K.P."/>
            <person name="Wolfe K.H."/>
        </authorList>
    </citation>
    <scope>NUCLEOTIDE SEQUENCE [LARGE SCALE GENOMIC DNA]</scope>
    <source>
        <strain evidence="4 5">CBS2947</strain>
    </source>
</reference>
<feature type="compositionally biased region" description="Polar residues" evidence="2">
    <location>
        <begin position="330"/>
        <end position="379"/>
    </location>
</feature>
<dbReference type="AlphaFoldDB" id="A0A7H9HVD2"/>
<feature type="domain" description="C2H2-type" evidence="3">
    <location>
        <begin position="386"/>
        <end position="422"/>
    </location>
</feature>
<organism evidence="4 5">
    <name type="scientific">Torulaspora globosa</name>
    <dbReference type="NCBI Taxonomy" id="48254"/>
    <lineage>
        <taxon>Eukaryota</taxon>
        <taxon>Fungi</taxon>
        <taxon>Dikarya</taxon>
        <taxon>Ascomycota</taxon>
        <taxon>Saccharomycotina</taxon>
        <taxon>Saccharomycetes</taxon>
        <taxon>Saccharomycetales</taxon>
        <taxon>Saccharomycetaceae</taxon>
        <taxon>Torulaspora</taxon>
    </lineage>
</organism>
<dbReference type="Proteomes" id="UP000510647">
    <property type="component" value="Chromosome 4"/>
</dbReference>
<evidence type="ECO:0000259" key="3">
    <source>
        <dbReference type="PROSITE" id="PS50157"/>
    </source>
</evidence>
<proteinExistence type="predicted"/>
<protein>
    <recommendedName>
        <fullName evidence="3">C2H2-type domain-containing protein</fullName>
    </recommendedName>
</protein>
<keyword evidence="5" id="KW-1185">Reference proteome</keyword>
<feature type="compositionally biased region" description="Basic and acidic residues" evidence="2">
    <location>
        <begin position="299"/>
        <end position="315"/>
    </location>
</feature>
<dbReference type="OrthoDB" id="7295497at2759"/>
<dbReference type="PROSITE" id="PS50157">
    <property type="entry name" value="ZINC_FINGER_C2H2_2"/>
    <property type="match status" value="1"/>
</dbReference>
<evidence type="ECO:0000256" key="2">
    <source>
        <dbReference type="SAM" id="MobiDB-lite"/>
    </source>
</evidence>
<keyword evidence="1" id="KW-0862">Zinc</keyword>
<dbReference type="InterPro" id="IPR013087">
    <property type="entry name" value="Znf_C2H2_type"/>
</dbReference>
<accession>A0A7H9HVD2</accession>
<feature type="region of interest" description="Disordered" evidence="2">
    <location>
        <begin position="99"/>
        <end position="125"/>
    </location>
</feature>
<feature type="region of interest" description="Disordered" evidence="2">
    <location>
        <begin position="289"/>
        <end position="379"/>
    </location>
</feature>
<keyword evidence="1" id="KW-0863">Zinc-finger</keyword>
<feature type="compositionally biased region" description="Polar residues" evidence="2">
    <location>
        <begin position="114"/>
        <end position="125"/>
    </location>
</feature>
<gene>
    <name evidence="4" type="ORF">HG537_0D03330</name>
</gene>
<name>A0A7H9HVD2_9SACH</name>
<dbReference type="Gene3D" id="3.30.160.60">
    <property type="entry name" value="Classic Zinc Finger"/>
    <property type="match status" value="1"/>
</dbReference>
<sequence>MTSTELALNRTLTDILEDELYNIREEHHIGYSKGKNVLELSLPLSFDEYMTGNDENTEYNWGRCSISPVSSETALQADSNSQRNHQHIFNKYADPSLTTTSRRRSVTESDSKFSTRGSLSNSGTPIQKTVNLNSVMKVANPFHLTRQLPFDVKVTGDVVDGNDSIYSTQPYDDNASHDAAYDPKTYWPLQDNNVALSNEDAKMIFDHEFAAEDDDDLSEDEDDEREYTRDYKEIPLGYAGELANNRLDLEDKVFSSCNFVDSNMAGTILNEDESVLDIASDFDNMIDEDDLYEPSSRNGRKESVVSDATSRDGNNEGKLQSISPAYGMIKSQSGKAGARQKSSPNLANSSPSVSARRSGLSSKKNINSPSPQDHTISETSNGSEIFTCMIINSITKQPCSAQFSRSYDLTRHQNTIHAKKKAVFRCFECISSLGQEGYQKTFSRLDALTRHIKSKHEDLSLERRQEVTKYARENIGYVVG</sequence>
<evidence type="ECO:0000313" key="4">
    <source>
        <dbReference type="EMBL" id="QLQ80332.1"/>
    </source>
</evidence>
<dbReference type="EMBL" id="CP059270">
    <property type="protein sequence ID" value="QLQ80332.1"/>
    <property type="molecule type" value="Genomic_DNA"/>
</dbReference>
<evidence type="ECO:0000313" key="5">
    <source>
        <dbReference type="Proteomes" id="UP000510647"/>
    </source>
</evidence>
<dbReference type="GO" id="GO:0008270">
    <property type="term" value="F:zinc ion binding"/>
    <property type="evidence" value="ECO:0007669"/>
    <property type="project" value="UniProtKB-KW"/>
</dbReference>